<feature type="region of interest" description="Disordered" evidence="1">
    <location>
        <begin position="1"/>
        <end position="21"/>
    </location>
</feature>
<organism evidence="2 3">
    <name type="scientific">Gigaspora margarita</name>
    <dbReference type="NCBI Taxonomy" id="4874"/>
    <lineage>
        <taxon>Eukaryota</taxon>
        <taxon>Fungi</taxon>
        <taxon>Fungi incertae sedis</taxon>
        <taxon>Mucoromycota</taxon>
        <taxon>Glomeromycotina</taxon>
        <taxon>Glomeromycetes</taxon>
        <taxon>Diversisporales</taxon>
        <taxon>Gigasporaceae</taxon>
        <taxon>Gigaspora</taxon>
    </lineage>
</organism>
<evidence type="ECO:0000256" key="1">
    <source>
        <dbReference type="SAM" id="MobiDB-lite"/>
    </source>
</evidence>
<dbReference type="Proteomes" id="UP000789901">
    <property type="component" value="Unassembled WGS sequence"/>
</dbReference>
<comment type="caution">
    <text evidence="2">The sequence shown here is derived from an EMBL/GenBank/DDBJ whole genome shotgun (WGS) entry which is preliminary data.</text>
</comment>
<dbReference type="EMBL" id="CAJVQB010001844">
    <property type="protein sequence ID" value="CAG8552826.1"/>
    <property type="molecule type" value="Genomic_DNA"/>
</dbReference>
<evidence type="ECO:0000313" key="2">
    <source>
        <dbReference type="EMBL" id="CAG8552826.1"/>
    </source>
</evidence>
<accession>A0ABN7UD84</accession>
<reference evidence="2 3" key="1">
    <citation type="submission" date="2021-06" db="EMBL/GenBank/DDBJ databases">
        <authorList>
            <person name="Kallberg Y."/>
            <person name="Tangrot J."/>
            <person name="Rosling A."/>
        </authorList>
    </citation>
    <scope>NUCLEOTIDE SEQUENCE [LARGE SCALE GENOMIC DNA]</scope>
    <source>
        <strain evidence="2 3">120-4 pot B 10/14</strain>
    </source>
</reference>
<proteinExistence type="predicted"/>
<evidence type="ECO:0000313" key="3">
    <source>
        <dbReference type="Proteomes" id="UP000789901"/>
    </source>
</evidence>
<protein>
    <submittedName>
        <fullName evidence="2">12760_t:CDS:1</fullName>
    </submittedName>
</protein>
<keyword evidence="3" id="KW-1185">Reference proteome</keyword>
<feature type="compositionally biased region" description="Polar residues" evidence="1">
    <location>
        <begin position="1"/>
        <end position="12"/>
    </location>
</feature>
<name>A0ABN7UD84_GIGMA</name>
<gene>
    <name evidence="2" type="ORF">GMARGA_LOCUS4638</name>
</gene>
<sequence length="78" mass="8762">MPDTSENGSKTPTSDETHKMTAKCPSAIIPTNDELATTQLQSPKYTILENGSKSQQVMRPIKWLQNAHQQLHQQTTIR</sequence>